<dbReference type="InterPro" id="IPR043573">
    <property type="entry name" value="Fig4-like"/>
</dbReference>
<dbReference type="PANTHER" id="PTHR45738">
    <property type="entry name" value="POLYPHOSPHOINOSITIDE PHOSPHATASE"/>
    <property type="match status" value="1"/>
</dbReference>
<dbReference type="PANTHER" id="PTHR45738:SF5">
    <property type="entry name" value="POLYPHOSPHOINOSITIDE PHOSPHATASE"/>
    <property type="match status" value="1"/>
</dbReference>
<name>A0A1Y2BRF2_9FUNG</name>
<keyword evidence="1" id="KW-0378">Hydrolase</keyword>
<feature type="compositionally biased region" description="Polar residues" evidence="2">
    <location>
        <begin position="1"/>
        <end position="14"/>
    </location>
</feature>
<dbReference type="GO" id="GO:0046856">
    <property type="term" value="P:phosphatidylinositol dephosphorylation"/>
    <property type="evidence" value="ECO:0007669"/>
    <property type="project" value="InterPro"/>
</dbReference>
<dbReference type="OrthoDB" id="3254642at2759"/>
<dbReference type="EMBL" id="MCOG01000143">
    <property type="protein sequence ID" value="ORY37329.1"/>
    <property type="molecule type" value="Genomic_DNA"/>
</dbReference>
<proteinExistence type="predicted"/>
<organism evidence="3 4">
    <name type="scientific">Neocallimastix californiae</name>
    <dbReference type="NCBI Taxonomy" id="1754190"/>
    <lineage>
        <taxon>Eukaryota</taxon>
        <taxon>Fungi</taxon>
        <taxon>Fungi incertae sedis</taxon>
        <taxon>Chytridiomycota</taxon>
        <taxon>Chytridiomycota incertae sedis</taxon>
        <taxon>Neocallimastigomycetes</taxon>
        <taxon>Neocallimastigales</taxon>
        <taxon>Neocallimastigaceae</taxon>
        <taxon>Neocallimastix</taxon>
    </lineage>
</organism>
<dbReference type="Proteomes" id="UP000193920">
    <property type="component" value="Unassembled WGS sequence"/>
</dbReference>
<keyword evidence="4" id="KW-1185">Reference proteome</keyword>
<dbReference type="AlphaFoldDB" id="A0A1Y2BRF2"/>
<evidence type="ECO:0000313" key="3">
    <source>
        <dbReference type="EMBL" id="ORY37329.1"/>
    </source>
</evidence>
<evidence type="ECO:0000313" key="4">
    <source>
        <dbReference type="Proteomes" id="UP000193920"/>
    </source>
</evidence>
<accession>A0A1Y2BRF2</accession>
<reference evidence="3 4" key="1">
    <citation type="submission" date="2016-08" db="EMBL/GenBank/DDBJ databases">
        <title>A Parts List for Fungal Cellulosomes Revealed by Comparative Genomics.</title>
        <authorList>
            <consortium name="DOE Joint Genome Institute"/>
            <person name="Haitjema C.H."/>
            <person name="Gilmore S.P."/>
            <person name="Henske J.K."/>
            <person name="Solomon K.V."/>
            <person name="De Groot R."/>
            <person name="Kuo A."/>
            <person name="Mondo S.J."/>
            <person name="Salamov A.A."/>
            <person name="Labutti K."/>
            <person name="Zhao Z."/>
            <person name="Chiniquy J."/>
            <person name="Barry K."/>
            <person name="Brewer H.M."/>
            <person name="Purvine S.O."/>
            <person name="Wright A.T."/>
            <person name="Boxma B."/>
            <person name="Van Alen T."/>
            <person name="Hackstein J.H."/>
            <person name="Baker S.E."/>
            <person name="Grigoriev I.V."/>
            <person name="O'Malley M.A."/>
        </authorList>
    </citation>
    <scope>NUCLEOTIDE SEQUENCE [LARGE SCALE GENOMIC DNA]</scope>
    <source>
        <strain evidence="3 4">G1</strain>
    </source>
</reference>
<comment type="caution">
    <text evidence="3">The sequence shown here is derived from an EMBL/GenBank/DDBJ whole genome shotgun (WGS) entry which is preliminary data.</text>
</comment>
<sequence length="130" mass="14893">MSSKSPSNINNLQESENEPLKNEQNESTNNINNNNENQKNIKSESEALILNKFSLYETKTRFYILGTNQNEEKYRVLKIDRTVPEELIITDDDVIYSKQEIVQLLAMIEDGNKISGGLHKIARFFGIIGN</sequence>
<feature type="compositionally biased region" description="Low complexity" evidence="2">
    <location>
        <begin position="25"/>
        <end position="38"/>
    </location>
</feature>
<dbReference type="STRING" id="1754190.A0A1Y2BRF2"/>
<protein>
    <submittedName>
        <fullName evidence="3">Uncharacterized protein</fullName>
    </submittedName>
</protein>
<gene>
    <name evidence="3" type="ORF">LY90DRAFT_511260</name>
</gene>
<evidence type="ECO:0000256" key="2">
    <source>
        <dbReference type="SAM" id="MobiDB-lite"/>
    </source>
</evidence>
<dbReference type="GO" id="GO:0043813">
    <property type="term" value="F:phosphatidylinositol-3,5-bisphosphate 5-phosphatase activity"/>
    <property type="evidence" value="ECO:0007669"/>
    <property type="project" value="InterPro"/>
</dbReference>
<evidence type="ECO:0000256" key="1">
    <source>
        <dbReference type="ARBA" id="ARBA00022801"/>
    </source>
</evidence>
<feature type="region of interest" description="Disordered" evidence="2">
    <location>
        <begin position="1"/>
        <end position="40"/>
    </location>
</feature>